<dbReference type="InterPro" id="IPR051760">
    <property type="entry name" value="KMT5A"/>
</dbReference>
<feature type="domain" description="SET" evidence="1">
    <location>
        <begin position="22"/>
        <end position="76"/>
    </location>
</feature>
<name>A0ABQ9E748_TEGGR</name>
<dbReference type="PANTHER" id="PTHR46167">
    <property type="entry name" value="N-LYSINE METHYLTRANSFERASE KMT5A"/>
    <property type="match status" value="1"/>
</dbReference>
<dbReference type="InterPro" id="IPR046341">
    <property type="entry name" value="SET_dom_sf"/>
</dbReference>
<protein>
    <recommendedName>
        <fullName evidence="1">SET domain-containing protein</fullName>
    </recommendedName>
</protein>
<dbReference type="Pfam" id="PF00856">
    <property type="entry name" value="SET"/>
    <property type="match status" value="1"/>
</dbReference>
<proteinExistence type="predicted"/>
<evidence type="ECO:0000259" key="1">
    <source>
        <dbReference type="Pfam" id="PF00856"/>
    </source>
</evidence>
<sequence>MYLRPRSMTVNPSDFKAVMDRNHQEKKGHICQFVNDGNKYQANCVMKLKEIGNFSRLCLYAVKDLHIGEELLYDYGDQTRNLWWRRKIRL</sequence>
<accession>A0ABQ9E748</accession>
<comment type="caution">
    <text evidence="2">The sequence shown here is derived from an EMBL/GenBank/DDBJ whole genome shotgun (WGS) entry which is preliminary data.</text>
</comment>
<dbReference type="Proteomes" id="UP001217089">
    <property type="component" value="Unassembled WGS sequence"/>
</dbReference>
<gene>
    <name evidence="2" type="ORF">KUTeg_023427</name>
</gene>
<keyword evidence="3" id="KW-1185">Reference proteome</keyword>
<reference evidence="2 3" key="1">
    <citation type="submission" date="2022-12" db="EMBL/GenBank/DDBJ databases">
        <title>Chromosome-level genome of Tegillarca granosa.</title>
        <authorList>
            <person name="Kim J."/>
        </authorList>
    </citation>
    <scope>NUCLEOTIDE SEQUENCE [LARGE SCALE GENOMIC DNA]</scope>
    <source>
        <strain evidence="2">Teg-2019</strain>
        <tissue evidence="2">Adductor muscle</tissue>
    </source>
</reference>
<evidence type="ECO:0000313" key="2">
    <source>
        <dbReference type="EMBL" id="KAJ8299367.1"/>
    </source>
</evidence>
<organism evidence="2 3">
    <name type="scientific">Tegillarca granosa</name>
    <name type="common">Malaysian cockle</name>
    <name type="synonym">Anadara granosa</name>
    <dbReference type="NCBI Taxonomy" id="220873"/>
    <lineage>
        <taxon>Eukaryota</taxon>
        <taxon>Metazoa</taxon>
        <taxon>Spiralia</taxon>
        <taxon>Lophotrochozoa</taxon>
        <taxon>Mollusca</taxon>
        <taxon>Bivalvia</taxon>
        <taxon>Autobranchia</taxon>
        <taxon>Pteriomorphia</taxon>
        <taxon>Arcoida</taxon>
        <taxon>Arcoidea</taxon>
        <taxon>Arcidae</taxon>
        <taxon>Tegillarca</taxon>
    </lineage>
</organism>
<dbReference type="SUPFAM" id="SSF82199">
    <property type="entry name" value="SET domain"/>
    <property type="match status" value="1"/>
</dbReference>
<dbReference type="InterPro" id="IPR001214">
    <property type="entry name" value="SET_dom"/>
</dbReference>
<dbReference type="PANTHER" id="PTHR46167:SF1">
    <property type="entry name" value="N-LYSINE METHYLTRANSFERASE KMT5A"/>
    <property type="match status" value="1"/>
</dbReference>
<dbReference type="EMBL" id="JARBDR010000921">
    <property type="protein sequence ID" value="KAJ8299367.1"/>
    <property type="molecule type" value="Genomic_DNA"/>
</dbReference>
<evidence type="ECO:0000313" key="3">
    <source>
        <dbReference type="Proteomes" id="UP001217089"/>
    </source>
</evidence>
<dbReference type="Gene3D" id="2.170.270.10">
    <property type="entry name" value="SET domain"/>
    <property type="match status" value="1"/>
</dbReference>